<sequence length="108" mass="11928">MQFEFLIPIVLFIAIAASIKFVMEYRFRRRLAETHASEDLVRAMLVADEQGRRTGALKWGIVLTLVGFAFGLIDLLGLGPDDPATYGFLIGSAGLGMLGFHFYSRQSG</sequence>
<gene>
    <name evidence="2" type="ORF">M0G41_11940</name>
</gene>
<accession>A0ABT0GIK8</accession>
<comment type="caution">
    <text evidence="2">The sequence shown here is derived from an EMBL/GenBank/DDBJ whole genome shotgun (WGS) entry which is preliminary data.</text>
</comment>
<keyword evidence="1" id="KW-0812">Transmembrane</keyword>
<keyword evidence="1" id="KW-1133">Transmembrane helix</keyword>
<evidence type="ECO:0000313" key="2">
    <source>
        <dbReference type="EMBL" id="MCK7594378.1"/>
    </source>
</evidence>
<feature type="transmembrane region" description="Helical" evidence="1">
    <location>
        <begin position="84"/>
        <end position="103"/>
    </location>
</feature>
<keyword evidence="1" id="KW-0472">Membrane</keyword>
<dbReference type="Proteomes" id="UP001431449">
    <property type="component" value="Unassembled WGS sequence"/>
</dbReference>
<proteinExistence type="predicted"/>
<keyword evidence="3" id="KW-1185">Reference proteome</keyword>
<evidence type="ECO:0000313" key="3">
    <source>
        <dbReference type="Proteomes" id="UP001431449"/>
    </source>
</evidence>
<feature type="transmembrane region" description="Helical" evidence="1">
    <location>
        <begin position="59"/>
        <end position="78"/>
    </location>
</feature>
<feature type="transmembrane region" description="Helical" evidence="1">
    <location>
        <begin position="6"/>
        <end position="23"/>
    </location>
</feature>
<evidence type="ECO:0000256" key="1">
    <source>
        <dbReference type="SAM" id="Phobius"/>
    </source>
</evidence>
<evidence type="ECO:0008006" key="4">
    <source>
        <dbReference type="Google" id="ProtNLM"/>
    </source>
</evidence>
<reference evidence="2" key="1">
    <citation type="submission" date="2022-04" db="EMBL/GenBank/DDBJ databases">
        <title>Lysobacter sp. CAU 1642 isolated from sea sand.</title>
        <authorList>
            <person name="Kim W."/>
        </authorList>
    </citation>
    <scope>NUCLEOTIDE SEQUENCE</scope>
    <source>
        <strain evidence="2">CAU 1642</strain>
    </source>
</reference>
<organism evidence="2 3">
    <name type="scientific">Pseudomarimonas salicorniae</name>
    <dbReference type="NCBI Taxonomy" id="2933270"/>
    <lineage>
        <taxon>Bacteria</taxon>
        <taxon>Pseudomonadati</taxon>
        <taxon>Pseudomonadota</taxon>
        <taxon>Gammaproteobacteria</taxon>
        <taxon>Lysobacterales</taxon>
        <taxon>Lysobacteraceae</taxon>
        <taxon>Pseudomarimonas</taxon>
    </lineage>
</organism>
<name>A0ABT0GIK8_9GAMM</name>
<dbReference type="EMBL" id="JALNMH010000009">
    <property type="protein sequence ID" value="MCK7594378.1"/>
    <property type="molecule type" value="Genomic_DNA"/>
</dbReference>
<protein>
    <recommendedName>
        <fullName evidence="4">Transmembrane protein</fullName>
    </recommendedName>
</protein>
<dbReference type="RefSeq" id="WP_248209477.1">
    <property type="nucleotide sequence ID" value="NZ_JALNMH010000009.1"/>
</dbReference>